<dbReference type="EMBL" id="JAMKPW020000033">
    <property type="protein sequence ID" value="KAK8201949.1"/>
    <property type="molecule type" value="Genomic_DNA"/>
</dbReference>
<name>A0ACC3S8H6_9PEZI</name>
<accession>A0ACC3S8H6</accession>
<reference evidence="1" key="1">
    <citation type="submission" date="2024-02" db="EMBL/GenBank/DDBJ databases">
        <title>Metagenome Assembled Genome of Zalaria obscura JY119.</title>
        <authorList>
            <person name="Vighnesh L."/>
            <person name="Jagadeeshwari U."/>
            <person name="Venkata Ramana C."/>
            <person name="Sasikala C."/>
        </authorList>
    </citation>
    <scope>NUCLEOTIDE SEQUENCE</scope>
    <source>
        <strain evidence="1">JY119</strain>
    </source>
</reference>
<sequence length="376" mass="41009">MATTSIQDRTPEFRSILSQAQRRLQQSKRPQDRHHLLPNGSGSGASTPPPTRKQRSEFARNAAQIGRGIAATMAKLERLGQLAKRKTLFDDRPVEIAELTYVIKQDLAALNQQISSLQSLSKTEHPSLWTPSSASAAQTADQSGAHSKNVVVLLQGKLADVGANFKEVLEVRTKNIQASRSRQDNFVASVSHQANALAPASRTDSPLYAPPSRGRSPGPGQPGNSGGQDLLTLEPPSSSSSSALARTGGPQSEQQMLLLEEGQSSNTYISQRGEAIESIERTISELGGIFGQLAQMVSEQSEMIQRIDANTEDVVDNVEGAQRELMKYWGRVQGNRWLVAKMFGVLMICEFGPYIRFGPIPESHVCFLRWHNEGGI</sequence>
<keyword evidence="2" id="KW-1185">Reference proteome</keyword>
<evidence type="ECO:0000313" key="1">
    <source>
        <dbReference type="EMBL" id="KAK8201949.1"/>
    </source>
</evidence>
<proteinExistence type="predicted"/>
<evidence type="ECO:0000313" key="2">
    <source>
        <dbReference type="Proteomes" id="UP001320706"/>
    </source>
</evidence>
<comment type="caution">
    <text evidence="1">The sequence shown here is derived from an EMBL/GenBank/DDBJ whole genome shotgun (WGS) entry which is preliminary data.</text>
</comment>
<gene>
    <name evidence="1" type="primary">sed5</name>
    <name evidence="1" type="ORF">M8818_005474</name>
</gene>
<organism evidence="1 2">
    <name type="scientific">Zalaria obscura</name>
    <dbReference type="NCBI Taxonomy" id="2024903"/>
    <lineage>
        <taxon>Eukaryota</taxon>
        <taxon>Fungi</taxon>
        <taxon>Dikarya</taxon>
        <taxon>Ascomycota</taxon>
        <taxon>Pezizomycotina</taxon>
        <taxon>Dothideomycetes</taxon>
        <taxon>Dothideomycetidae</taxon>
        <taxon>Dothideales</taxon>
        <taxon>Zalariaceae</taxon>
        <taxon>Zalaria</taxon>
    </lineage>
</organism>
<dbReference type="Proteomes" id="UP001320706">
    <property type="component" value="Unassembled WGS sequence"/>
</dbReference>
<protein>
    <submittedName>
        <fullName evidence="1">Integral membrane protein SED5</fullName>
    </submittedName>
</protein>